<organism evidence="9 10">
    <name type="scientific">Oikopleura dioica</name>
    <name type="common">Tunicate</name>
    <dbReference type="NCBI Taxonomy" id="34765"/>
    <lineage>
        <taxon>Eukaryota</taxon>
        <taxon>Metazoa</taxon>
        <taxon>Chordata</taxon>
        <taxon>Tunicata</taxon>
        <taxon>Appendicularia</taxon>
        <taxon>Copelata</taxon>
        <taxon>Oikopleuridae</taxon>
        <taxon>Oikopleura</taxon>
    </lineage>
</organism>
<sequence>MRKLLPFLIFLFLRECFGHGSFAKKPHVIFILIDDLGFDDLGYVNPDVKSPNIDYLAKNALHIDKYYNQPSCTPSRAALMTGRYNIRYGLQSGVIKPDEPEAIPLSETLLPEAFKQCGYQTSMHGKWHLGFYTKYHCPQNRGFDRFFGFYLGSQDYFYHDSGNNCYLYSPCYRGEIEGPPKKMELMEKKIYRPAGFDFREVYSNGTEKIRFDLNGTYSTKAIADDFIAKLDDFDPETPLFEFLSFQEVHGPLQWLPEFSTLFKETPWTHYRKMLSRKIAVVDHFIGEIVKALKEKGFWKDTLLIITSDNGGQTREGASNWPLRGKKGNIFEGGIRSRAFVHSPKLPESLKGKSFPYVMHVTDWLPTLLRSAGCEVPPETLPLDGVAQDLFHLRPVPKRSHLLNFMDPLKRAKRELDSREFQVLSNRTFDVTVKAAIRSENWKLITGRPCHWGCSFSQKKNLKYEPDKVALEDVEEDKLVRLYAITEDEGERNDVSDSYPELVDKFLLKLADYYDEQVKPQQEASDPAALPIDGVWRPWRKRETFVYEKLRKKTVFSNNQARETDLNYFESTVDK</sequence>
<comment type="similarity">
    <text evidence="2">Belongs to the sulfatase family.</text>
</comment>
<comment type="cofactor">
    <cofactor evidence="1">
        <name>Ca(2+)</name>
        <dbReference type="ChEBI" id="CHEBI:29108"/>
    </cofactor>
</comment>
<dbReference type="Pfam" id="PF00884">
    <property type="entry name" value="Sulfatase"/>
    <property type="match status" value="1"/>
</dbReference>
<evidence type="ECO:0000256" key="3">
    <source>
        <dbReference type="ARBA" id="ARBA00022723"/>
    </source>
</evidence>
<dbReference type="PANTHER" id="PTHR10342:SF274">
    <property type="entry name" value="ARYLSULFATASE B"/>
    <property type="match status" value="1"/>
</dbReference>
<gene>
    <name evidence="9" type="ORF">OKIOD_LOCUS9048</name>
</gene>
<evidence type="ECO:0000256" key="1">
    <source>
        <dbReference type="ARBA" id="ARBA00001913"/>
    </source>
</evidence>
<feature type="chain" id="PRO_5047200046" evidence="7">
    <location>
        <begin position="19"/>
        <end position="574"/>
    </location>
</feature>
<name>A0ABN7SPF6_OIKDI</name>
<dbReference type="InterPro" id="IPR047115">
    <property type="entry name" value="ARSB"/>
</dbReference>
<evidence type="ECO:0000313" key="9">
    <source>
        <dbReference type="EMBL" id="CAG5102401.1"/>
    </source>
</evidence>
<proteinExistence type="inferred from homology"/>
<keyword evidence="5" id="KW-0106">Calcium</keyword>
<dbReference type="InterPro" id="IPR024607">
    <property type="entry name" value="Sulfatase_CS"/>
</dbReference>
<evidence type="ECO:0000256" key="7">
    <source>
        <dbReference type="SAM" id="SignalP"/>
    </source>
</evidence>
<keyword evidence="4" id="KW-0378">Hydrolase</keyword>
<dbReference type="InterPro" id="IPR000917">
    <property type="entry name" value="Sulfatase_N"/>
</dbReference>
<evidence type="ECO:0000256" key="5">
    <source>
        <dbReference type="ARBA" id="ARBA00022837"/>
    </source>
</evidence>
<keyword evidence="7" id="KW-0732">Signal</keyword>
<dbReference type="EMBL" id="OU015566">
    <property type="protein sequence ID" value="CAG5102401.1"/>
    <property type="molecule type" value="Genomic_DNA"/>
</dbReference>
<feature type="signal peptide" evidence="7">
    <location>
        <begin position="1"/>
        <end position="18"/>
    </location>
</feature>
<dbReference type="PROSITE" id="PS00523">
    <property type="entry name" value="SULFATASE_1"/>
    <property type="match status" value="1"/>
</dbReference>
<dbReference type="Gene3D" id="3.30.1120.10">
    <property type="match status" value="1"/>
</dbReference>
<accession>A0ABN7SPF6</accession>
<feature type="domain" description="Sulfatase N-terminal" evidence="8">
    <location>
        <begin position="26"/>
        <end position="372"/>
    </location>
</feature>
<keyword evidence="10" id="KW-1185">Reference proteome</keyword>
<keyword evidence="6" id="KW-0325">Glycoprotein</keyword>
<evidence type="ECO:0000313" key="10">
    <source>
        <dbReference type="Proteomes" id="UP001158576"/>
    </source>
</evidence>
<reference evidence="9 10" key="1">
    <citation type="submission" date="2021-04" db="EMBL/GenBank/DDBJ databases">
        <authorList>
            <person name="Bliznina A."/>
        </authorList>
    </citation>
    <scope>NUCLEOTIDE SEQUENCE [LARGE SCALE GENOMIC DNA]</scope>
</reference>
<evidence type="ECO:0000259" key="8">
    <source>
        <dbReference type="Pfam" id="PF00884"/>
    </source>
</evidence>
<dbReference type="InterPro" id="IPR017850">
    <property type="entry name" value="Alkaline_phosphatase_core_sf"/>
</dbReference>
<dbReference type="CDD" id="cd16029">
    <property type="entry name" value="4-S"/>
    <property type="match status" value="1"/>
</dbReference>
<dbReference type="SUPFAM" id="SSF53649">
    <property type="entry name" value="Alkaline phosphatase-like"/>
    <property type="match status" value="1"/>
</dbReference>
<keyword evidence="3" id="KW-0479">Metal-binding</keyword>
<dbReference type="Proteomes" id="UP001158576">
    <property type="component" value="Chromosome 1"/>
</dbReference>
<protein>
    <submittedName>
        <fullName evidence="9">Oidioi.mRNA.OKI2018_I69.chr1.g283.t1.cds</fullName>
    </submittedName>
</protein>
<dbReference type="PANTHER" id="PTHR10342">
    <property type="entry name" value="ARYLSULFATASE"/>
    <property type="match status" value="1"/>
</dbReference>
<evidence type="ECO:0000256" key="6">
    <source>
        <dbReference type="ARBA" id="ARBA00023180"/>
    </source>
</evidence>
<evidence type="ECO:0000256" key="2">
    <source>
        <dbReference type="ARBA" id="ARBA00008779"/>
    </source>
</evidence>
<evidence type="ECO:0000256" key="4">
    <source>
        <dbReference type="ARBA" id="ARBA00022801"/>
    </source>
</evidence>
<dbReference type="Gene3D" id="3.40.720.10">
    <property type="entry name" value="Alkaline Phosphatase, subunit A"/>
    <property type="match status" value="1"/>
</dbReference>